<sequence length="201" mass="22372">MRGAWKDGLYSLWQELLYGGEGMRFLRILLAICFVAGIGWSIYLYKQIVWPSRLTFIEIPIAKSAIELDQKHVDLVKGFEEIADIRSINLGMADLASTLTRHAFSEPPMPVVQEAVVKEAAQRDKAPSLAVEQVYLPPHMEVRAIMILDKRPMALMNIEGEGDGLIVSPGYRFGDGRGRVVSITQTKVVVLWAGTSMELGL</sequence>
<name>A0ABY1JDH7_9BACT</name>
<keyword evidence="1" id="KW-0472">Membrane</keyword>
<evidence type="ECO:0000313" key="3">
    <source>
        <dbReference type="Proteomes" id="UP000185093"/>
    </source>
</evidence>
<proteinExistence type="predicted"/>
<keyword evidence="1" id="KW-1133">Transmembrane helix</keyword>
<comment type="caution">
    <text evidence="2">The sequence shown here is derived from an EMBL/GenBank/DDBJ whole genome shotgun (WGS) entry which is preliminary data.</text>
</comment>
<gene>
    <name evidence="2" type="ORF">SAMN05444368_1215</name>
</gene>
<reference evidence="2 3" key="1">
    <citation type="submission" date="2016-11" db="EMBL/GenBank/DDBJ databases">
        <authorList>
            <person name="Varghese N."/>
            <person name="Submissions S."/>
        </authorList>
    </citation>
    <scope>NUCLEOTIDE SEQUENCE [LARGE SCALE GENOMIC DNA]</scope>
    <source>
        <strain evidence="2 3">DSM 20664</strain>
    </source>
</reference>
<evidence type="ECO:0000313" key="2">
    <source>
        <dbReference type="EMBL" id="SIN69030.1"/>
    </source>
</evidence>
<accession>A0ABY1JDH7</accession>
<evidence type="ECO:0000256" key="1">
    <source>
        <dbReference type="SAM" id="Phobius"/>
    </source>
</evidence>
<dbReference type="RefSeq" id="WP_074199598.1">
    <property type="nucleotide sequence ID" value="NZ_FSQZ01000001.1"/>
</dbReference>
<keyword evidence="3" id="KW-1185">Reference proteome</keyword>
<keyword evidence="1" id="KW-0812">Transmembrane</keyword>
<feature type="transmembrane region" description="Helical" evidence="1">
    <location>
        <begin position="25"/>
        <end position="45"/>
    </location>
</feature>
<dbReference type="Proteomes" id="UP000185093">
    <property type="component" value="Unassembled WGS sequence"/>
</dbReference>
<protein>
    <submittedName>
        <fullName evidence="2">Uncharacterized protein</fullName>
    </submittedName>
</protein>
<dbReference type="EMBL" id="FSQZ01000001">
    <property type="protein sequence ID" value="SIN69030.1"/>
    <property type="molecule type" value="Genomic_DNA"/>
</dbReference>
<organism evidence="2 3">
    <name type="scientific">Acetomicrobium flavidum</name>
    <dbReference type="NCBI Taxonomy" id="49896"/>
    <lineage>
        <taxon>Bacteria</taxon>
        <taxon>Thermotogati</taxon>
        <taxon>Synergistota</taxon>
        <taxon>Synergistia</taxon>
        <taxon>Synergistales</taxon>
        <taxon>Acetomicrobiaceae</taxon>
        <taxon>Acetomicrobium</taxon>
    </lineage>
</organism>